<geneLocation type="mitochondrion" evidence="2"/>
<dbReference type="EMBL" id="AP017464">
    <property type="protein sequence ID" value="BAV78629.1"/>
    <property type="molecule type" value="Genomic_DNA"/>
</dbReference>
<dbReference type="AlphaFoldDB" id="A0A1E1G797"/>
<name>A0A1E1G797_PANRE</name>
<protein>
    <submittedName>
        <fullName evidence="2">NADH dehydrogenase subunit 4L</fullName>
    </submittedName>
</protein>
<evidence type="ECO:0000256" key="1">
    <source>
        <dbReference type="SAM" id="Phobius"/>
    </source>
</evidence>
<keyword evidence="2" id="KW-0496">Mitochondrion</keyword>
<gene>
    <name evidence="2" type="primary">ND4L</name>
</gene>
<dbReference type="Gene3D" id="1.10.287.3510">
    <property type="match status" value="1"/>
</dbReference>
<feature type="transmembrane region" description="Helical" evidence="1">
    <location>
        <begin position="18"/>
        <end position="39"/>
    </location>
</feature>
<keyword evidence="1" id="KW-0472">Membrane</keyword>
<evidence type="ECO:0000313" key="2">
    <source>
        <dbReference type="EMBL" id="BAV78629.1"/>
    </source>
</evidence>
<sequence length="77" mass="9167">MIFLFFSLLSFLFKWQRFIFILISLEFLVLSLFYFYSGILFSLNFFLFMSFTVISSVMGMVLMVGLVKFYGTDKCLF</sequence>
<keyword evidence="1" id="KW-1133">Transmembrane helix</keyword>
<reference evidence="2" key="1">
    <citation type="submission" date="2016-05" db="EMBL/GenBank/DDBJ databases">
        <title>Complete mitochondrial genomes of 50 helminths species.</title>
        <authorList>
            <person name="Holroyd N."/>
            <person name="Kikuchi T."/>
            <person name="Sternberg P."/>
            <person name="Berriman M."/>
        </authorList>
    </citation>
    <scope>NUCLEOTIDE SEQUENCE</scope>
    <source>
        <strain evidence="2">PS2298/MT8872</strain>
    </source>
</reference>
<accession>A0A1E1G797</accession>
<keyword evidence="1" id="KW-0812">Transmembrane</keyword>
<feature type="transmembrane region" description="Helical" evidence="1">
    <location>
        <begin position="45"/>
        <end position="67"/>
    </location>
</feature>
<proteinExistence type="predicted"/>
<organism evidence="2">
    <name type="scientific">Panagrellus redivivus</name>
    <name type="common">Microworm</name>
    <dbReference type="NCBI Taxonomy" id="6233"/>
    <lineage>
        <taxon>Eukaryota</taxon>
        <taxon>Metazoa</taxon>
        <taxon>Ecdysozoa</taxon>
        <taxon>Nematoda</taxon>
        <taxon>Chromadorea</taxon>
        <taxon>Rhabditida</taxon>
        <taxon>Tylenchina</taxon>
        <taxon>Panagrolaimomorpha</taxon>
        <taxon>Panagrolaimoidea</taxon>
        <taxon>Panagrolaimidae</taxon>
        <taxon>Panagrellus</taxon>
    </lineage>
</organism>